<proteinExistence type="predicted"/>
<dbReference type="Proteomes" id="UP000324479">
    <property type="component" value="Unassembled WGS sequence"/>
</dbReference>
<organism evidence="1 2">
    <name type="scientific">Roseiconus nitratireducens</name>
    <dbReference type="NCBI Taxonomy" id="2605748"/>
    <lineage>
        <taxon>Bacteria</taxon>
        <taxon>Pseudomonadati</taxon>
        <taxon>Planctomycetota</taxon>
        <taxon>Planctomycetia</taxon>
        <taxon>Pirellulales</taxon>
        <taxon>Pirellulaceae</taxon>
        <taxon>Roseiconus</taxon>
    </lineage>
</organism>
<accession>A0A5M6DKR1</accession>
<gene>
    <name evidence="1" type="ORF">FYK55_03155</name>
</gene>
<sequence>MKPRLLFLDDNIRDVGGHYLELASLLAEGGAELGYDPELVTHASLLNRNPAARSDARLIHLPFACRFQTRRMEDWSLGVDGPALVDRNLRGIPTGGSIWTRSAQRICDYAARPRRQPGKMLRAWAGAFEESVRKFAPQPADRIVVNTGGDFQMIALAESIDQLDDLPPLSMHVFFHFAVYDQNVTARAHAYGRQVLEMVRHIRRRNHQIWLHATTEPLTEQLRAVGIPATAVPYPTRPRETVREAATEQSARKIVLAGMPRAEKGRGQIRFILQEIQSSLLRSGRMQWSMQLPPRRWQRMIPKSLQDDCRIALADPSPTGPLEILGGNLSSDRYHRWLDSADVGLFLYDARRYAARCSGVLLEMMIRGVPVVVPNRCWLADQVRLANKVSGTIGWIYDEPKEIPKLLESIDLGDSNMAERCRRNADRIRNLHSGASSLRAMGIEDLRRVRLERAG</sequence>
<dbReference type="Gene3D" id="3.40.50.2000">
    <property type="entry name" value="Glycogen Phosphorylase B"/>
    <property type="match status" value="1"/>
</dbReference>
<dbReference type="AlphaFoldDB" id="A0A5M6DKR1"/>
<evidence type="ECO:0000313" key="1">
    <source>
        <dbReference type="EMBL" id="KAA5545925.1"/>
    </source>
</evidence>
<dbReference type="SUPFAM" id="SSF53756">
    <property type="entry name" value="UDP-Glycosyltransferase/glycogen phosphorylase"/>
    <property type="match status" value="2"/>
</dbReference>
<reference evidence="1 2" key="1">
    <citation type="submission" date="2019-08" db="EMBL/GenBank/DDBJ databases">
        <authorList>
            <person name="Dhanesh K."/>
            <person name="Kumar G."/>
            <person name="Sasikala C."/>
            <person name="Venkata Ramana C."/>
        </authorList>
    </citation>
    <scope>NUCLEOTIDE SEQUENCE [LARGE SCALE GENOMIC DNA]</scope>
    <source>
        <strain evidence="1 2">JC645</strain>
    </source>
</reference>
<protein>
    <submittedName>
        <fullName evidence="1">Glycosyltransferase family 4 protein</fullName>
    </submittedName>
</protein>
<name>A0A5M6DKR1_9BACT</name>
<keyword evidence="1" id="KW-0808">Transferase</keyword>
<evidence type="ECO:0000313" key="2">
    <source>
        <dbReference type="Proteomes" id="UP000324479"/>
    </source>
</evidence>
<comment type="caution">
    <text evidence="1">The sequence shown here is derived from an EMBL/GenBank/DDBJ whole genome shotgun (WGS) entry which is preliminary data.</text>
</comment>
<dbReference type="RefSeq" id="WP_150074809.1">
    <property type="nucleotide sequence ID" value="NZ_VWOX01000002.1"/>
</dbReference>
<dbReference type="GO" id="GO:0016740">
    <property type="term" value="F:transferase activity"/>
    <property type="evidence" value="ECO:0007669"/>
    <property type="project" value="UniProtKB-KW"/>
</dbReference>
<keyword evidence="2" id="KW-1185">Reference proteome</keyword>
<dbReference type="EMBL" id="VWOX01000002">
    <property type="protein sequence ID" value="KAA5545925.1"/>
    <property type="molecule type" value="Genomic_DNA"/>
</dbReference>